<feature type="compositionally biased region" description="Acidic residues" evidence="1">
    <location>
        <begin position="354"/>
        <end position="364"/>
    </location>
</feature>
<feature type="compositionally biased region" description="Acidic residues" evidence="1">
    <location>
        <begin position="408"/>
        <end position="459"/>
    </location>
</feature>
<feature type="compositionally biased region" description="Polar residues" evidence="1">
    <location>
        <begin position="73"/>
        <end position="83"/>
    </location>
</feature>
<protein>
    <submittedName>
        <fullName evidence="2">Uncharacterized protein</fullName>
    </submittedName>
</protein>
<feature type="compositionally biased region" description="Polar residues" evidence="1">
    <location>
        <begin position="1"/>
        <end position="18"/>
    </location>
</feature>
<dbReference type="HOGENOM" id="CLU_380017_0_0_1"/>
<gene>
    <name evidence="2" type="ORF">CRE_20701</name>
</gene>
<sequence>MDSTSQLSSTEETDSPSSLLAEPPTSDSQDQSMTNENEETTKTIEEERKLRRLERRKALALARSPQAPKLGTVHQSGNNTIDLTNEDDDPSNLWFKKTFNAEKIPKKAKSPEDAKLFAVPRTISKNAPKSLIVRENLQKKLQASMSAKRRKAQEERRKMYEEDNEHLKPGSDEEEEEVVFKKKKTKKPENEEYDSDEDDEDYKPGNSDSEEGKNDEEMSVNLLNDSFTYDVFNNVKRSGPGSVVSNFDTRSQDDPSEKSTIIPTMTQILGGVVSSSADNPDDILNFCSGKFEGEGFPDTLQMLLDEGKSENRSEPVASKPVLKPSENSDSESEDDSGPMKRLNKSAKANRILDSDDDEEVENSPDAESVILKSQDVFASSSVETEDVPDTIEVQEKEEIHLTRIVVSGDEDSEEEDGDADDEEEVEDGEEDQDDVGEEEEEVEDVEVPEPNFDDEDDELAVIKRIEHQEYKKQIKKRTLFDDEASLSGDDVGSDLEDEEGVENAYEAEEGDADDVPDNDTIRRQNFKMLLKQENDKETRALAKLQDRLLADGDLGGVETNRQFRFKLREEVEIQMAGVDGDGTEDQQEDDDEEEDEERKKEKAEMIKYRIEHLFKFIFQAEELRLLEQSRDDDDDGMFARAGKIMMKTEKTVIEETEEPSTVKYKPLIKPSLLTKTTLAVSFQEVLNGAGGAGPKQMYVQKFEKNSEVMSPATSSRLSSGIGAVKRVLKSPEQQQNSSAKRVRSSKLSSLE</sequence>
<feature type="compositionally biased region" description="Polar residues" evidence="1">
    <location>
        <begin position="731"/>
        <end position="751"/>
    </location>
</feature>
<feature type="region of interest" description="Disordered" evidence="1">
    <location>
        <begin position="298"/>
        <end position="460"/>
    </location>
</feature>
<name>E3MFG4_CAERE</name>
<feature type="region of interest" description="Disordered" evidence="1">
    <location>
        <begin position="237"/>
        <end position="263"/>
    </location>
</feature>
<feature type="compositionally biased region" description="Acidic residues" evidence="1">
    <location>
        <begin position="581"/>
        <end position="596"/>
    </location>
</feature>
<feature type="compositionally biased region" description="Basic and acidic residues" evidence="1">
    <location>
        <begin position="39"/>
        <end position="49"/>
    </location>
</feature>
<dbReference type="OMA" id="LLYWKDQ"/>
<keyword evidence="3" id="KW-1185">Reference proteome</keyword>
<feature type="compositionally biased region" description="Acidic residues" evidence="1">
    <location>
        <begin position="491"/>
        <end position="517"/>
    </location>
</feature>
<feature type="region of interest" description="Disordered" evidence="1">
    <location>
        <begin position="574"/>
        <end position="601"/>
    </location>
</feature>
<organism evidence="3">
    <name type="scientific">Caenorhabditis remanei</name>
    <name type="common">Caenorhabditis vulgaris</name>
    <dbReference type="NCBI Taxonomy" id="31234"/>
    <lineage>
        <taxon>Eukaryota</taxon>
        <taxon>Metazoa</taxon>
        <taxon>Ecdysozoa</taxon>
        <taxon>Nematoda</taxon>
        <taxon>Chromadorea</taxon>
        <taxon>Rhabditida</taxon>
        <taxon>Rhabditina</taxon>
        <taxon>Rhabditomorpha</taxon>
        <taxon>Rhabditoidea</taxon>
        <taxon>Rhabditidae</taxon>
        <taxon>Peloderinae</taxon>
        <taxon>Caenorhabditis</taxon>
    </lineage>
</organism>
<dbReference type="EMBL" id="DS268441">
    <property type="protein sequence ID" value="EFP00960.1"/>
    <property type="molecule type" value="Genomic_DNA"/>
</dbReference>
<reference evidence="2" key="1">
    <citation type="submission" date="2007-07" db="EMBL/GenBank/DDBJ databases">
        <title>PCAP assembly of the Caenorhabditis remanei genome.</title>
        <authorList>
            <consortium name="The Caenorhabditis remanei Sequencing Consortium"/>
            <person name="Wilson R.K."/>
        </authorList>
    </citation>
    <scope>NUCLEOTIDE SEQUENCE [LARGE SCALE GENOMIC DNA]</scope>
    <source>
        <strain evidence="2">PB4641</strain>
    </source>
</reference>
<evidence type="ECO:0000313" key="3">
    <source>
        <dbReference type="Proteomes" id="UP000008281"/>
    </source>
</evidence>
<dbReference type="InParanoid" id="E3MFG4"/>
<dbReference type="eggNOG" id="KOG4156">
    <property type="taxonomic scope" value="Eukaryota"/>
</dbReference>
<feature type="compositionally biased region" description="Basic and acidic residues" evidence="1">
    <location>
        <begin position="152"/>
        <end position="171"/>
    </location>
</feature>
<dbReference type="Proteomes" id="UP000008281">
    <property type="component" value="Unassembled WGS sequence"/>
</dbReference>
<accession>E3MFG4</accession>
<feature type="region of interest" description="Disordered" evidence="1">
    <location>
        <begin position="728"/>
        <end position="751"/>
    </location>
</feature>
<dbReference type="STRING" id="31234.E3MFG4"/>
<dbReference type="FunCoup" id="E3MFG4">
    <property type="interactions" value="2229"/>
</dbReference>
<evidence type="ECO:0000256" key="1">
    <source>
        <dbReference type="SAM" id="MobiDB-lite"/>
    </source>
</evidence>
<dbReference type="AlphaFoldDB" id="E3MFG4"/>
<dbReference type="GO" id="GO:0005634">
    <property type="term" value="C:nucleus"/>
    <property type="evidence" value="ECO:0007669"/>
    <property type="project" value="EnsemblMetazoa"/>
</dbReference>
<feature type="region of interest" description="Disordered" evidence="1">
    <location>
        <begin position="476"/>
        <end position="519"/>
    </location>
</feature>
<proteinExistence type="predicted"/>
<feature type="compositionally biased region" description="Polar residues" evidence="1">
    <location>
        <begin position="25"/>
        <end position="35"/>
    </location>
</feature>
<feature type="region of interest" description="Disordered" evidence="1">
    <location>
        <begin position="122"/>
        <end position="221"/>
    </location>
</feature>
<feature type="region of interest" description="Disordered" evidence="1">
    <location>
        <begin position="1"/>
        <end position="91"/>
    </location>
</feature>
<dbReference type="OrthoDB" id="5859781at2759"/>
<feature type="compositionally biased region" description="Acidic residues" evidence="1">
    <location>
        <begin position="191"/>
        <end position="201"/>
    </location>
</feature>
<evidence type="ECO:0000313" key="2">
    <source>
        <dbReference type="EMBL" id="EFP00960.1"/>
    </source>
</evidence>